<sequence>MSIKVGFVNLTNPEADPVVVEIEEADDEVTTFGDILELMEIEFDPDAHELFYRRGSGDLYAAEADFEASDREVLLLTMKLPERCDDIAAMMVREIEESMEIKE</sequence>
<evidence type="ECO:0000313" key="1">
    <source>
        <dbReference type="EMBL" id="PIY95436.1"/>
    </source>
</evidence>
<gene>
    <name evidence="1" type="ORF">COY66_06900</name>
</gene>
<protein>
    <recommendedName>
        <fullName evidence="3">DUF1292 domain-containing protein</fullName>
    </recommendedName>
</protein>
<comment type="caution">
    <text evidence="1">The sequence shown here is derived from an EMBL/GenBank/DDBJ whole genome shotgun (WGS) entry which is preliminary data.</text>
</comment>
<evidence type="ECO:0008006" key="3">
    <source>
        <dbReference type="Google" id="ProtNLM"/>
    </source>
</evidence>
<organism evidence="1 2">
    <name type="scientific">Candidatus Kerfeldbacteria bacterium CG_4_10_14_0_8_um_filter_42_10</name>
    <dbReference type="NCBI Taxonomy" id="2014248"/>
    <lineage>
        <taxon>Bacteria</taxon>
        <taxon>Candidatus Kerfeldiibacteriota</taxon>
    </lineage>
</organism>
<dbReference type="AlphaFoldDB" id="A0A2M7RGG6"/>
<evidence type="ECO:0000313" key="2">
    <source>
        <dbReference type="Proteomes" id="UP000230779"/>
    </source>
</evidence>
<name>A0A2M7RGG6_9BACT</name>
<proteinExistence type="predicted"/>
<dbReference type="Proteomes" id="UP000230779">
    <property type="component" value="Unassembled WGS sequence"/>
</dbReference>
<dbReference type="EMBL" id="PFMD01000083">
    <property type="protein sequence ID" value="PIY95436.1"/>
    <property type="molecule type" value="Genomic_DNA"/>
</dbReference>
<reference evidence="1 2" key="1">
    <citation type="submission" date="2017-09" db="EMBL/GenBank/DDBJ databases">
        <title>Depth-based differentiation of microbial function through sediment-hosted aquifers and enrichment of novel symbionts in the deep terrestrial subsurface.</title>
        <authorList>
            <person name="Probst A.J."/>
            <person name="Ladd B."/>
            <person name="Jarett J.K."/>
            <person name="Geller-Mcgrath D.E."/>
            <person name="Sieber C.M."/>
            <person name="Emerson J.B."/>
            <person name="Anantharaman K."/>
            <person name="Thomas B.C."/>
            <person name="Malmstrom R."/>
            <person name="Stieglmeier M."/>
            <person name="Klingl A."/>
            <person name="Woyke T."/>
            <person name="Ryan C.M."/>
            <person name="Banfield J.F."/>
        </authorList>
    </citation>
    <scope>NUCLEOTIDE SEQUENCE [LARGE SCALE GENOMIC DNA]</scope>
    <source>
        <strain evidence="1">CG_4_10_14_0_8_um_filter_42_10</strain>
    </source>
</reference>
<accession>A0A2M7RGG6</accession>